<dbReference type="Proteomes" id="UP000053664">
    <property type="component" value="Unassembled WGS sequence"/>
</dbReference>
<dbReference type="PANTHER" id="PTHR37849">
    <property type="entry name" value="YALI0E11605P"/>
    <property type="match status" value="1"/>
</dbReference>
<dbReference type="RefSeq" id="XP_007882051.1">
    <property type="nucleotide sequence ID" value="XM_007883860.1"/>
</dbReference>
<gene>
    <name evidence="2" type="ORF">PFL1_06319</name>
</gene>
<dbReference type="OrthoDB" id="5331396at2759"/>
<accession>A0A061H693</accession>
<dbReference type="AlphaFoldDB" id="A0A061H693"/>
<dbReference type="eggNOG" id="ENOG502S5A2">
    <property type="taxonomic scope" value="Eukaryota"/>
</dbReference>
<reference evidence="2 3" key="1">
    <citation type="journal article" date="2013" name="Plant Cell">
        <title>The transition from a phytopathogenic smut ancestor to an anamorphic biocontrol agent deciphered by comparative whole-genome analysis.</title>
        <authorList>
            <person name="Lefebvre F."/>
            <person name="Joly D.L."/>
            <person name="Labbe C."/>
            <person name="Teichmann B."/>
            <person name="Linning R."/>
            <person name="Belzile F."/>
            <person name="Bakkeren G."/>
            <person name="Belanger R.R."/>
        </authorList>
    </citation>
    <scope>NUCLEOTIDE SEQUENCE [LARGE SCALE GENOMIC DNA]</scope>
    <source>
        <strain evidence="2 3">PF-1</strain>
    </source>
</reference>
<keyword evidence="1" id="KW-1133">Transmembrane helix</keyword>
<evidence type="ECO:0000256" key="1">
    <source>
        <dbReference type="SAM" id="Phobius"/>
    </source>
</evidence>
<keyword evidence="1" id="KW-0812">Transmembrane</keyword>
<dbReference type="KEGG" id="pfp:PFL1_06319"/>
<name>A0A061H693_9BASI</name>
<evidence type="ECO:0000313" key="2">
    <source>
        <dbReference type="EMBL" id="EPQ26111.1"/>
    </source>
</evidence>
<evidence type="ECO:0000313" key="3">
    <source>
        <dbReference type="Proteomes" id="UP000053664"/>
    </source>
</evidence>
<organism evidence="2 3">
    <name type="scientific">Pseudozyma flocculosa PF-1</name>
    <dbReference type="NCBI Taxonomy" id="1277687"/>
    <lineage>
        <taxon>Eukaryota</taxon>
        <taxon>Fungi</taxon>
        <taxon>Dikarya</taxon>
        <taxon>Basidiomycota</taxon>
        <taxon>Ustilaginomycotina</taxon>
        <taxon>Ustilaginomycetes</taxon>
        <taxon>Ustilaginales</taxon>
        <taxon>Ustilaginaceae</taxon>
        <taxon>Pseudozyma</taxon>
    </lineage>
</organism>
<dbReference type="EMBL" id="KE361647">
    <property type="protein sequence ID" value="EPQ26111.1"/>
    <property type="molecule type" value="Genomic_DNA"/>
</dbReference>
<dbReference type="PANTHER" id="PTHR37849:SF1">
    <property type="entry name" value="YALI0E11605P"/>
    <property type="match status" value="1"/>
</dbReference>
<sequence length="210" mass="21970">MSLLFRTAPIAARTTALRSSYSSVAGTAASVGSSAAGQVAKSTASEAATAARSTASEATTAARAHAKEAKADVKSAAASVTPSAPIVVGRPTVRRPVASVRGGLLGFLLGFGLASAYGYYYLLKEYNAASNLMLASVEELQGSTEKITSHLARLNKLEADIKALSNSSVTRADADKSRVEIKKIVDGLHSEVEDIRKRVIDLPRPTKYMQ</sequence>
<feature type="transmembrane region" description="Helical" evidence="1">
    <location>
        <begin position="104"/>
        <end position="123"/>
    </location>
</feature>
<dbReference type="HOGENOM" id="CLU_118731_0_0_1"/>
<dbReference type="GeneID" id="19320397"/>
<protein>
    <submittedName>
        <fullName evidence="2">Uncharacterized protein</fullName>
    </submittedName>
</protein>
<proteinExistence type="predicted"/>
<keyword evidence="1" id="KW-0472">Membrane</keyword>